<keyword evidence="2" id="KW-0255">Endonuclease</keyword>
<dbReference type="Gene3D" id="1.10.30.50">
    <property type="match status" value="1"/>
</dbReference>
<proteinExistence type="predicted"/>
<dbReference type="InterPro" id="IPR002711">
    <property type="entry name" value="HNH"/>
</dbReference>
<dbReference type="SMART" id="SM00507">
    <property type="entry name" value="HNHc"/>
    <property type="match status" value="1"/>
</dbReference>
<accession>A0A6L3V0K4</accession>
<gene>
    <name evidence="2" type="ORF">F7731_23850</name>
</gene>
<dbReference type="InterPro" id="IPR003615">
    <property type="entry name" value="HNH_nuc"/>
</dbReference>
<dbReference type="OrthoDB" id="962665at2"/>
<protein>
    <submittedName>
        <fullName evidence="2">HNH endonuclease</fullName>
    </submittedName>
</protein>
<dbReference type="GO" id="GO:0004519">
    <property type="term" value="F:endonuclease activity"/>
    <property type="evidence" value="ECO:0007669"/>
    <property type="project" value="UniProtKB-KW"/>
</dbReference>
<keyword evidence="2" id="KW-0540">Nuclease</keyword>
<sequence length="145" mass="17089">MMVFDVYKIDQIRNEFKSIRNKYFKDKPKMCSRCFSSKIIHLHHKKAIADGGTNDNENLVPLCKGCHDEWHYVEGSIEFEDFLETISGHEFIIIQKNMDQFIKSFKDAPFEEGMNLLKKSVLDMREMNRGFALAEFEDRTGELRL</sequence>
<dbReference type="Proteomes" id="UP000481030">
    <property type="component" value="Unassembled WGS sequence"/>
</dbReference>
<dbReference type="GO" id="GO:0003676">
    <property type="term" value="F:nucleic acid binding"/>
    <property type="evidence" value="ECO:0007669"/>
    <property type="project" value="InterPro"/>
</dbReference>
<dbReference type="EMBL" id="WBOS01000022">
    <property type="protein sequence ID" value="KAB2328987.1"/>
    <property type="molecule type" value="Genomic_DNA"/>
</dbReference>
<dbReference type="RefSeq" id="WP_151537285.1">
    <property type="nucleotide sequence ID" value="NZ_WBOS01000022.1"/>
</dbReference>
<evidence type="ECO:0000313" key="3">
    <source>
        <dbReference type="Proteomes" id="UP000481030"/>
    </source>
</evidence>
<comment type="caution">
    <text evidence="2">The sequence shown here is derived from an EMBL/GenBank/DDBJ whole genome shotgun (WGS) entry which is preliminary data.</text>
</comment>
<feature type="domain" description="HNH nuclease" evidence="1">
    <location>
        <begin position="18"/>
        <end position="68"/>
    </location>
</feature>
<keyword evidence="3" id="KW-1185">Reference proteome</keyword>
<organism evidence="2 3">
    <name type="scientific">Cytobacillus depressus</name>
    <dbReference type="NCBI Taxonomy" id="1602942"/>
    <lineage>
        <taxon>Bacteria</taxon>
        <taxon>Bacillati</taxon>
        <taxon>Bacillota</taxon>
        <taxon>Bacilli</taxon>
        <taxon>Bacillales</taxon>
        <taxon>Bacillaceae</taxon>
        <taxon>Cytobacillus</taxon>
    </lineage>
</organism>
<dbReference type="CDD" id="cd00085">
    <property type="entry name" value="HNHc"/>
    <property type="match status" value="1"/>
</dbReference>
<evidence type="ECO:0000259" key="1">
    <source>
        <dbReference type="SMART" id="SM00507"/>
    </source>
</evidence>
<dbReference type="GO" id="GO:0008270">
    <property type="term" value="F:zinc ion binding"/>
    <property type="evidence" value="ECO:0007669"/>
    <property type="project" value="InterPro"/>
</dbReference>
<dbReference type="Pfam" id="PF01844">
    <property type="entry name" value="HNH"/>
    <property type="match status" value="1"/>
</dbReference>
<name>A0A6L3V0K4_9BACI</name>
<dbReference type="AlphaFoldDB" id="A0A6L3V0K4"/>
<keyword evidence="2" id="KW-0378">Hydrolase</keyword>
<evidence type="ECO:0000313" key="2">
    <source>
        <dbReference type="EMBL" id="KAB2328987.1"/>
    </source>
</evidence>
<reference evidence="2 3" key="1">
    <citation type="journal article" date="2016" name="Antonie Van Leeuwenhoek">
        <title>Bacillus depressus sp. nov., isolated from soil of a sunflower field.</title>
        <authorList>
            <person name="Wei X."/>
            <person name="Xin D."/>
            <person name="Xin Y."/>
            <person name="Zhang H."/>
            <person name="Wang T."/>
            <person name="Zhang J."/>
        </authorList>
    </citation>
    <scope>NUCLEOTIDE SEQUENCE [LARGE SCALE GENOMIC DNA]</scope>
    <source>
        <strain evidence="2 3">BZ1</strain>
    </source>
</reference>